<dbReference type="Pfam" id="PF14706">
    <property type="entry name" value="Tnp_DNA_bind"/>
    <property type="match status" value="1"/>
</dbReference>
<dbReference type="AlphaFoldDB" id="A0A2S8F9Y8"/>
<dbReference type="Proteomes" id="UP000239388">
    <property type="component" value="Unassembled WGS sequence"/>
</dbReference>
<dbReference type="InterPro" id="IPR003201">
    <property type="entry name" value="Transposase_Tn5"/>
</dbReference>
<dbReference type="InterPro" id="IPR054836">
    <property type="entry name" value="Tn5_transposase"/>
</dbReference>
<dbReference type="Gene3D" id="1.10.740.10">
    <property type="entry name" value="Transferase Inhibitor Protein From Tn5, Chain"/>
    <property type="match status" value="1"/>
</dbReference>
<dbReference type="PANTHER" id="PTHR37319">
    <property type="entry name" value="TRANSPOSASE"/>
    <property type="match status" value="1"/>
</dbReference>
<sequence length="461" mass="51762">MDAWVEREVEACEFPDRRLKSRLGILMTELGRKIGGSVPAACQDWAATKAAYRFFSNPRVDESIILAGHFAATQARFTAANGPVLVLHDTTEFSFRRIKPEAIGQTKVIPVRQSLHTICGLLMHSSLVVTPKGVPLGLAAIKFWTRKKFKGTNALKSKVNPTRVPIEQKESFRWIENMKQATEQLADPERCVHVGDRESDIYELFCVAEKMNTQFLVRTCVDRLAGLKGSTISRKMQRQPIRGEHAIELRDNQGKVSTAKLRLRFCRMTVHPPIGKQKRWPSLSLTVVHAQERSAPAGREPICWKLLTNLPVEDLAAAIEKLDWYAQGWKIETFHKVLKSGCQAEQAKLRSASRLTNLLAMFCILAWRVFWLTMVNRTMPEAAAETVLTTTELQILEDINLAGPAPSKPTLNHYLTTIAKLGGYLARGKDPPPGNMVIWRGLSRLTDIHLGFELRGRVVGN</sequence>
<dbReference type="InterPro" id="IPR014735">
    <property type="entry name" value="Transposase_Tn5-like_N"/>
</dbReference>
<feature type="domain" description="Transposase Tn5-like N-terminal" evidence="2">
    <location>
        <begin position="1"/>
        <end position="60"/>
    </location>
</feature>
<dbReference type="Pfam" id="PF02281">
    <property type="entry name" value="Dimer_Tnp_Tn5"/>
    <property type="match status" value="1"/>
</dbReference>
<evidence type="ECO:0000259" key="2">
    <source>
        <dbReference type="Pfam" id="PF14706"/>
    </source>
</evidence>
<evidence type="ECO:0000259" key="1">
    <source>
        <dbReference type="Pfam" id="PF02281"/>
    </source>
</evidence>
<accession>A0A2S8F9Y8</accession>
<dbReference type="RefSeq" id="WP_105358338.1">
    <property type="nucleotide sequence ID" value="NZ_PUIB01000024.1"/>
</dbReference>
<evidence type="ECO:0000313" key="4">
    <source>
        <dbReference type="Proteomes" id="UP000239388"/>
    </source>
</evidence>
<dbReference type="PANTHER" id="PTHR37319:SF1">
    <property type="entry name" value="TRANSPOSASE TN5 DIMERISATION DOMAIN-CONTAINING PROTEIN"/>
    <property type="match status" value="1"/>
</dbReference>
<dbReference type="Gene3D" id="3.90.350.10">
    <property type="entry name" value="Transposase Inhibitor Protein From Tn5, Chain A, domain 1"/>
    <property type="match status" value="1"/>
</dbReference>
<comment type="caution">
    <text evidence="3">The sequence shown here is derived from an EMBL/GenBank/DDBJ whole genome shotgun (WGS) entry which is preliminary data.</text>
</comment>
<proteinExistence type="predicted"/>
<evidence type="ECO:0000313" key="3">
    <source>
        <dbReference type="EMBL" id="PQO28952.1"/>
    </source>
</evidence>
<dbReference type="InterPro" id="IPR014737">
    <property type="entry name" value="Transposase_Tn5-like_C"/>
</dbReference>
<reference evidence="3 4" key="1">
    <citation type="submission" date="2018-02" db="EMBL/GenBank/DDBJ databases">
        <title>Comparative genomes isolates from brazilian mangrove.</title>
        <authorList>
            <person name="Araujo J.E."/>
            <person name="Taketani R.G."/>
            <person name="Silva M.C.P."/>
            <person name="Loureco M.V."/>
            <person name="Andreote F.D."/>
        </authorList>
    </citation>
    <scope>NUCLEOTIDE SEQUENCE [LARGE SCALE GENOMIC DNA]</scope>
    <source>
        <strain evidence="3 4">NAP PRIS-MGV</strain>
    </source>
</reference>
<dbReference type="EMBL" id="PUIB01000024">
    <property type="protein sequence ID" value="PQO28952.1"/>
    <property type="molecule type" value="Genomic_DNA"/>
</dbReference>
<feature type="domain" description="Transposase Tn5 dimerisation" evidence="1">
    <location>
        <begin position="364"/>
        <end position="445"/>
    </location>
</feature>
<dbReference type="InterPro" id="IPR038215">
    <property type="entry name" value="TN5-like_N_sf"/>
</dbReference>
<dbReference type="OrthoDB" id="282824at2"/>
<dbReference type="InterPro" id="IPR012337">
    <property type="entry name" value="RNaseH-like_sf"/>
</dbReference>
<dbReference type="InterPro" id="IPR047768">
    <property type="entry name" value="Tn5p-like"/>
</dbReference>
<gene>
    <name evidence="3" type="ORF">C5Y98_24650</name>
</gene>
<dbReference type="SUPFAM" id="SSF53098">
    <property type="entry name" value="Ribonuclease H-like"/>
    <property type="match status" value="1"/>
</dbReference>
<dbReference type="Gene3D" id="1.10.246.40">
    <property type="entry name" value="Tn5 transposase, domain 1"/>
    <property type="match status" value="1"/>
</dbReference>
<protein>
    <submittedName>
        <fullName evidence="3">IS4 family transposase</fullName>
    </submittedName>
</protein>
<dbReference type="NCBIfam" id="NF033590">
    <property type="entry name" value="transpos_IS4_3"/>
    <property type="match status" value="1"/>
</dbReference>
<organism evidence="3 4">
    <name type="scientific">Blastopirellula marina</name>
    <dbReference type="NCBI Taxonomy" id="124"/>
    <lineage>
        <taxon>Bacteria</taxon>
        <taxon>Pseudomonadati</taxon>
        <taxon>Planctomycetota</taxon>
        <taxon>Planctomycetia</taxon>
        <taxon>Pirellulales</taxon>
        <taxon>Pirellulaceae</taxon>
        <taxon>Blastopirellula</taxon>
    </lineage>
</organism>
<name>A0A2S8F9Y8_9BACT</name>